<evidence type="ECO:0000313" key="2">
    <source>
        <dbReference type="EMBL" id="MBU3875668.1"/>
    </source>
</evidence>
<accession>A0ABS6D240</accession>
<evidence type="ECO:0000313" key="3">
    <source>
        <dbReference type="Proteomes" id="UP000723714"/>
    </source>
</evidence>
<dbReference type="Pfam" id="PF23343">
    <property type="entry name" value="REP_ORF2-G2P"/>
    <property type="match status" value="1"/>
</dbReference>
<dbReference type="EMBL" id="JABACJ020000005">
    <property type="protein sequence ID" value="MBU3875668.1"/>
    <property type="molecule type" value="Genomic_DNA"/>
</dbReference>
<name>A0ABS6D240_9FIRM</name>
<sequence>MPYKREICKAGKTKQFTFYYSIRADMKEGSRRQKENKTSEAQKKVNSRQAIKKLTWILNENFDGTCQYITFSYSKDNRPEAPEDLRSDVDKLLRGLRREQKKAGTVAKYVWVPEVGQRGAAHIHMCINHVDTQALKKLWKKGWITIKPMDDSGQYSKLAAYFVKYSEKTMKTAEGFGGKRYNSSKNLVIPEPERKTVRSRNAYNHTITIPSGWYLDKESVKEAWHEFTGFMYFTYTLIFDGSRRRKKQRDTYKLNLETGEIEITENKQAERK</sequence>
<organism evidence="2 3">
    <name type="scientific">Faecalicatena faecalis</name>
    <dbReference type="NCBI Taxonomy" id="2726362"/>
    <lineage>
        <taxon>Bacteria</taxon>
        <taxon>Bacillati</taxon>
        <taxon>Bacillota</taxon>
        <taxon>Clostridia</taxon>
        <taxon>Lachnospirales</taxon>
        <taxon>Lachnospiraceae</taxon>
        <taxon>Faecalicatena</taxon>
    </lineage>
</organism>
<feature type="domain" description="Replication-associated protein ORF2/G2P" evidence="1">
    <location>
        <begin position="68"/>
        <end position="169"/>
    </location>
</feature>
<gene>
    <name evidence="2" type="ORF">HGO97_007570</name>
</gene>
<evidence type="ECO:0000259" key="1">
    <source>
        <dbReference type="Pfam" id="PF23343"/>
    </source>
</evidence>
<keyword evidence="3" id="KW-1185">Reference proteome</keyword>
<reference evidence="2 3" key="1">
    <citation type="submission" date="2021-06" db="EMBL/GenBank/DDBJ databases">
        <title>Faecalicatena sp. nov. isolated from porcine feces.</title>
        <authorList>
            <person name="Oh B.S."/>
            <person name="Lee J.H."/>
        </authorList>
    </citation>
    <scope>NUCLEOTIDE SEQUENCE [LARGE SCALE GENOMIC DNA]</scope>
    <source>
        <strain evidence="2 3">AGMB00832</strain>
    </source>
</reference>
<comment type="caution">
    <text evidence="2">The sequence shown here is derived from an EMBL/GenBank/DDBJ whole genome shotgun (WGS) entry which is preliminary data.</text>
</comment>
<proteinExistence type="predicted"/>
<dbReference type="InterPro" id="IPR056906">
    <property type="entry name" value="ORF2/G2P_dom"/>
</dbReference>
<dbReference type="RefSeq" id="WP_216240707.1">
    <property type="nucleotide sequence ID" value="NZ_JABACJ020000005.1"/>
</dbReference>
<protein>
    <recommendedName>
        <fullName evidence="1">Replication-associated protein ORF2/G2P domain-containing protein</fullName>
    </recommendedName>
</protein>
<dbReference type="Proteomes" id="UP000723714">
    <property type="component" value="Unassembled WGS sequence"/>
</dbReference>